<name>A0ABR6KHD4_9BACT</name>
<evidence type="ECO:0000313" key="2">
    <source>
        <dbReference type="EMBL" id="MBB4620875.1"/>
    </source>
</evidence>
<dbReference type="EMBL" id="JACHOC010000001">
    <property type="protein sequence ID" value="MBB4620875.1"/>
    <property type="molecule type" value="Genomic_DNA"/>
</dbReference>
<comment type="caution">
    <text evidence="2">The sequence shown here is derived from an EMBL/GenBank/DDBJ whole genome shotgun (WGS) entry which is preliminary data.</text>
</comment>
<dbReference type="Pfam" id="PF20482">
    <property type="entry name" value="DUF6722"/>
    <property type="match status" value="1"/>
</dbReference>
<evidence type="ECO:0008006" key="4">
    <source>
        <dbReference type="Google" id="ProtNLM"/>
    </source>
</evidence>
<keyword evidence="1" id="KW-0812">Transmembrane</keyword>
<organism evidence="2 3">
    <name type="scientific">Parabacteroides faecis</name>
    <dbReference type="NCBI Taxonomy" id="1217282"/>
    <lineage>
        <taxon>Bacteria</taxon>
        <taxon>Pseudomonadati</taxon>
        <taxon>Bacteroidota</taxon>
        <taxon>Bacteroidia</taxon>
        <taxon>Bacteroidales</taxon>
        <taxon>Tannerellaceae</taxon>
        <taxon>Parabacteroides</taxon>
    </lineage>
</organism>
<keyword evidence="1" id="KW-1133">Transmembrane helix</keyword>
<dbReference type="RefSeq" id="WP_229800992.1">
    <property type="nucleotide sequence ID" value="NZ_BMPB01000004.1"/>
</dbReference>
<evidence type="ECO:0000313" key="3">
    <source>
        <dbReference type="Proteomes" id="UP000533637"/>
    </source>
</evidence>
<accession>A0ABR6KHD4</accession>
<keyword evidence="3" id="KW-1185">Reference proteome</keyword>
<protein>
    <recommendedName>
        <fullName evidence="4">ABC transporter permease</fullName>
    </recommendedName>
</protein>
<sequence length="88" mass="10064">MKNITTIHRRKTPDSFKLLPKVSRKTRKAIYLEASKYINDLTKLIFGGIILTNILNFNIDKMIIFVSGFIAVIILTAFSFALFLKGKE</sequence>
<evidence type="ECO:0000256" key="1">
    <source>
        <dbReference type="SAM" id="Phobius"/>
    </source>
</evidence>
<keyword evidence="1" id="KW-0472">Membrane</keyword>
<proteinExistence type="predicted"/>
<dbReference type="InterPro" id="IPR046568">
    <property type="entry name" value="DUF6722"/>
</dbReference>
<gene>
    <name evidence="2" type="ORF">GGQ57_000749</name>
</gene>
<feature type="transmembrane region" description="Helical" evidence="1">
    <location>
        <begin position="62"/>
        <end position="84"/>
    </location>
</feature>
<dbReference type="Proteomes" id="UP000533637">
    <property type="component" value="Unassembled WGS sequence"/>
</dbReference>
<reference evidence="2 3" key="1">
    <citation type="submission" date="2020-08" db="EMBL/GenBank/DDBJ databases">
        <title>Genomic Encyclopedia of Type Strains, Phase IV (KMG-IV): sequencing the most valuable type-strain genomes for metagenomic binning, comparative biology and taxonomic classification.</title>
        <authorList>
            <person name="Goeker M."/>
        </authorList>
    </citation>
    <scope>NUCLEOTIDE SEQUENCE [LARGE SCALE GENOMIC DNA]</scope>
    <source>
        <strain evidence="2 3">DSM 102983</strain>
    </source>
</reference>